<feature type="transmembrane region" description="Helical" evidence="1">
    <location>
        <begin position="49"/>
        <end position="72"/>
    </location>
</feature>
<protein>
    <recommendedName>
        <fullName evidence="4">Transmembrane protein</fullName>
    </recommendedName>
</protein>
<keyword evidence="3" id="KW-1185">Reference proteome</keyword>
<dbReference type="PATRIC" id="fig|1276221.3.peg.749"/>
<organism evidence="2 3">
    <name type="scientific">Spiroplasma diminutum CUAS-1</name>
    <dbReference type="NCBI Taxonomy" id="1276221"/>
    <lineage>
        <taxon>Bacteria</taxon>
        <taxon>Bacillati</taxon>
        <taxon>Mycoplasmatota</taxon>
        <taxon>Mollicutes</taxon>
        <taxon>Entomoplasmatales</taxon>
        <taxon>Spiroplasmataceae</taxon>
        <taxon>Spiroplasma</taxon>
    </lineage>
</organism>
<dbReference type="OrthoDB" id="9832296at2"/>
<evidence type="ECO:0008006" key="4">
    <source>
        <dbReference type="Google" id="ProtNLM"/>
    </source>
</evidence>
<accession>S5M0S7</accession>
<evidence type="ECO:0000256" key="1">
    <source>
        <dbReference type="SAM" id="Phobius"/>
    </source>
</evidence>
<name>S5M0S7_9MOLU</name>
<keyword evidence="1" id="KW-1133">Transmembrane helix</keyword>
<feature type="transmembrane region" description="Helical" evidence="1">
    <location>
        <begin position="12"/>
        <end position="29"/>
    </location>
</feature>
<evidence type="ECO:0000313" key="2">
    <source>
        <dbReference type="EMBL" id="AGR42451.1"/>
    </source>
</evidence>
<keyword evidence="1" id="KW-0812">Transmembrane</keyword>
<dbReference type="RefSeq" id="WP_020836682.1">
    <property type="nucleotide sequence ID" value="NC_021833.1"/>
</dbReference>
<dbReference type="HOGENOM" id="CLU_1194285_0_0_14"/>
<sequence length="232" mass="27671">MLRIKILSKKIIKYVFILSLVLHFYLSTISEYNLFVTEKSNIIFKYSNVFINTIFMFILLLVIIIQFSKFMYYVDINIQNKNNIKWLLKKDNLVIIAKLAIITLPFVIIYLVDFFIRKDHSFEFAISVLVFASSSVIFVITLIIMYTVYNFVVKRRWITTYEKEFNFMIESIYFQSIFLNVLNFDQSNYTFELKEEIKIFLTSTNEENDIIFNENLSLFLNETKKATTPPLV</sequence>
<keyword evidence="1" id="KW-0472">Membrane</keyword>
<dbReference type="AlphaFoldDB" id="S5M0S7"/>
<feature type="transmembrane region" description="Helical" evidence="1">
    <location>
        <begin position="93"/>
        <end position="112"/>
    </location>
</feature>
<reference evidence="2 3" key="1">
    <citation type="journal article" date="2013" name="Genome Biol. Evol.">
        <title>Comparison of metabolic capacities and inference of gene content evolution in mosquito-associated Spiroplasma diminutum and S. taiwanense.</title>
        <authorList>
            <person name="Lo W.S."/>
            <person name="Ku C."/>
            <person name="Chen L.L."/>
            <person name="Chang T.H."/>
            <person name="Kuo C.H."/>
        </authorList>
    </citation>
    <scope>NUCLEOTIDE SEQUENCE [LARGE SCALE GENOMIC DNA]</scope>
    <source>
        <strain evidence="2">CUAS-1</strain>
    </source>
</reference>
<feature type="transmembrane region" description="Helical" evidence="1">
    <location>
        <begin position="124"/>
        <end position="149"/>
    </location>
</feature>
<dbReference type="InParanoid" id="S5M0S7"/>
<proteinExistence type="predicted"/>
<dbReference type="STRING" id="1276221.SDIMI_v3c07470"/>
<dbReference type="Proteomes" id="UP000014983">
    <property type="component" value="Chromosome"/>
</dbReference>
<dbReference type="KEGG" id="sdi:SDIMI_v3c07470"/>
<evidence type="ECO:0000313" key="3">
    <source>
        <dbReference type="Proteomes" id="UP000014983"/>
    </source>
</evidence>
<gene>
    <name evidence="2" type="ORF">SDIMI_v3c07470</name>
</gene>
<dbReference type="EMBL" id="CP005076">
    <property type="protein sequence ID" value="AGR42451.1"/>
    <property type="molecule type" value="Genomic_DNA"/>
</dbReference>